<sequence length="112" mass="13596">MDFKQFDEMLKQKLADIEPEQVEQFTEQFKEQFDSYMEVKQKADEVDKMKRDIKHMELQMKAEEIEAYIEELLKEGKIVPEQVKPLQTHLITLNEEQTKLFKRVMKNRPDFL</sequence>
<gene>
    <name evidence="2" type="ORF">KCX74_20060</name>
</gene>
<comment type="caution">
    <text evidence="2">The sequence shown here is derived from an EMBL/GenBank/DDBJ whole genome shotgun (WGS) entry which is preliminary data.</text>
</comment>
<dbReference type="EMBL" id="JAGSOT010000109">
    <property type="protein sequence ID" value="MBR7798297.1"/>
    <property type="molecule type" value="Genomic_DNA"/>
</dbReference>
<dbReference type="RefSeq" id="WP_166531032.1">
    <property type="nucleotide sequence ID" value="NZ_JAGSOT010000109.1"/>
</dbReference>
<name>A0A941DZN3_9BACI</name>
<organism evidence="2 3">
    <name type="scientific">Virgibacillus salarius</name>
    <dbReference type="NCBI Taxonomy" id="447199"/>
    <lineage>
        <taxon>Bacteria</taxon>
        <taxon>Bacillati</taxon>
        <taxon>Bacillota</taxon>
        <taxon>Bacilli</taxon>
        <taxon>Bacillales</taxon>
        <taxon>Bacillaceae</taxon>
        <taxon>Virgibacillus</taxon>
    </lineage>
</organism>
<feature type="coiled-coil region" evidence="1">
    <location>
        <begin position="39"/>
        <end position="75"/>
    </location>
</feature>
<keyword evidence="3" id="KW-1185">Reference proteome</keyword>
<protein>
    <submittedName>
        <fullName evidence="2">Uncharacterized protein</fullName>
    </submittedName>
</protein>
<dbReference type="AlphaFoldDB" id="A0A941DZN3"/>
<proteinExistence type="predicted"/>
<evidence type="ECO:0000256" key="1">
    <source>
        <dbReference type="SAM" id="Coils"/>
    </source>
</evidence>
<accession>A0A941DZN3</accession>
<evidence type="ECO:0000313" key="2">
    <source>
        <dbReference type="EMBL" id="MBR7798297.1"/>
    </source>
</evidence>
<reference evidence="2" key="1">
    <citation type="submission" date="2021-04" db="EMBL/GenBank/DDBJ databases">
        <title>Isolation and polyphasic classification of algal microorganism.</title>
        <authorList>
            <person name="Wang S."/>
        </authorList>
    </citation>
    <scope>NUCLEOTIDE SEQUENCE</scope>
    <source>
        <strain evidence="2">720a</strain>
    </source>
</reference>
<dbReference type="Proteomes" id="UP000675284">
    <property type="component" value="Unassembled WGS sequence"/>
</dbReference>
<keyword evidence="1" id="KW-0175">Coiled coil</keyword>
<evidence type="ECO:0000313" key="3">
    <source>
        <dbReference type="Proteomes" id="UP000675284"/>
    </source>
</evidence>